<evidence type="ECO:0000256" key="1">
    <source>
        <dbReference type="SAM" id="SignalP"/>
    </source>
</evidence>
<comment type="caution">
    <text evidence="2">The sequence shown here is derived from an EMBL/GenBank/DDBJ whole genome shotgun (WGS) entry which is preliminary data.</text>
</comment>
<accession>A0A6A4NTW7</accession>
<name>A0A6A4NTW7_LUPAL</name>
<proteinExistence type="predicted"/>
<dbReference type="AlphaFoldDB" id="A0A6A4NTW7"/>
<evidence type="ECO:0000313" key="2">
    <source>
        <dbReference type="EMBL" id="KAE9597086.1"/>
    </source>
</evidence>
<gene>
    <name evidence="2" type="ORF">Lalb_Chr16g0382921</name>
</gene>
<sequence>MFFRVFLGSGLISLFPTPLNLGSGFEFRVRGWVNTNPTLTRPPCCHSYSGSFGTLELKWIWCLAFKKGMKVQHCEFVTDLFGLTSSVVSNKRSLPSNLNFWTLRIFISPIFKVQVYFTYKARKFSLSINCTNCCLQYTC</sequence>
<reference evidence="3" key="1">
    <citation type="journal article" date="2020" name="Nat. Commun.">
        <title>Genome sequence of the cluster root forming white lupin.</title>
        <authorList>
            <person name="Hufnagel B."/>
            <person name="Marques A."/>
            <person name="Soriano A."/>
            <person name="Marques L."/>
            <person name="Divol F."/>
            <person name="Doumas P."/>
            <person name="Sallet E."/>
            <person name="Mancinotti D."/>
            <person name="Carrere S."/>
            <person name="Marande W."/>
            <person name="Arribat S."/>
            <person name="Keller J."/>
            <person name="Huneau C."/>
            <person name="Blein T."/>
            <person name="Aime D."/>
            <person name="Laguerre M."/>
            <person name="Taylor J."/>
            <person name="Schubert V."/>
            <person name="Nelson M."/>
            <person name="Geu-Flores F."/>
            <person name="Crespi M."/>
            <person name="Gallardo-Guerrero K."/>
            <person name="Delaux P.-M."/>
            <person name="Salse J."/>
            <person name="Berges H."/>
            <person name="Guyot R."/>
            <person name="Gouzy J."/>
            <person name="Peret B."/>
        </authorList>
    </citation>
    <scope>NUCLEOTIDE SEQUENCE [LARGE SCALE GENOMIC DNA]</scope>
    <source>
        <strain evidence="3">cv. Amiga</strain>
    </source>
</reference>
<evidence type="ECO:0000313" key="3">
    <source>
        <dbReference type="Proteomes" id="UP000447434"/>
    </source>
</evidence>
<keyword evidence="1" id="KW-0732">Signal</keyword>
<feature type="chain" id="PRO_5025601766" evidence="1">
    <location>
        <begin position="23"/>
        <end position="139"/>
    </location>
</feature>
<protein>
    <submittedName>
        <fullName evidence="2">Uncharacterized protein</fullName>
    </submittedName>
</protein>
<dbReference type="Proteomes" id="UP000447434">
    <property type="component" value="Chromosome 16"/>
</dbReference>
<dbReference type="EMBL" id="WOCE01000016">
    <property type="protein sequence ID" value="KAE9597086.1"/>
    <property type="molecule type" value="Genomic_DNA"/>
</dbReference>
<organism evidence="2 3">
    <name type="scientific">Lupinus albus</name>
    <name type="common">White lupine</name>
    <name type="synonym">Lupinus termis</name>
    <dbReference type="NCBI Taxonomy" id="3870"/>
    <lineage>
        <taxon>Eukaryota</taxon>
        <taxon>Viridiplantae</taxon>
        <taxon>Streptophyta</taxon>
        <taxon>Embryophyta</taxon>
        <taxon>Tracheophyta</taxon>
        <taxon>Spermatophyta</taxon>
        <taxon>Magnoliopsida</taxon>
        <taxon>eudicotyledons</taxon>
        <taxon>Gunneridae</taxon>
        <taxon>Pentapetalae</taxon>
        <taxon>rosids</taxon>
        <taxon>fabids</taxon>
        <taxon>Fabales</taxon>
        <taxon>Fabaceae</taxon>
        <taxon>Papilionoideae</taxon>
        <taxon>50 kb inversion clade</taxon>
        <taxon>genistoids sensu lato</taxon>
        <taxon>core genistoids</taxon>
        <taxon>Genisteae</taxon>
        <taxon>Lupinus</taxon>
    </lineage>
</organism>
<keyword evidence="3" id="KW-1185">Reference proteome</keyword>
<feature type="signal peptide" evidence="1">
    <location>
        <begin position="1"/>
        <end position="22"/>
    </location>
</feature>